<reference evidence="3 4" key="1">
    <citation type="submission" date="2017-11" db="EMBL/GenBank/DDBJ databases">
        <title>De-novo sequencing of pomegranate (Punica granatum L.) genome.</title>
        <authorList>
            <person name="Akparov Z."/>
            <person name="Amiraslanov A."/>
            <person name="Hajiyeva S."/>
            <person name="Abbasov M."/>
            <person name="Kaur K."/>
            <person name="Hamwieh A."/>
            <person name="Solovyev V."/>
            <person name="Salamov A."/>
            <person name="Braich B."/>
            <person name="Kosarev P."/>
            <person name="Mahmoud A."/>
            <person name="Hajiyev E."/>
            <person name="Babayeva S."/>
            <person name="Izzatullayeva V."/>
            <person name="Mammadov A."/>
            <person name="Mammadov A."/>
            <person name="Sharifova S."/>
            <person name="Ojaghi J."/>
            <person name="Eynullazada K."/>
            <person name="Bayramov B."/>
            <person name="Abdulazimova A."/>
            <person name="Shahmuradov I."/>
        </authorList>
    </citation>
    <scope>NUCLEOTIDE SEQUENCE [LARGE SCALE GENOMIC DNA]</scope>
    <source>
        <strain evidence="4">cv. AG2017</strain>
        <tissue evidence="3">Leaf</tissue>
    </source>
</reference>
<evidence type="ECO:0000313" key="4">
    <source>
        <dbReference type="Proteomes" id="UP000233551"/>
    </source>
</evidence>
<gene>
    <name evidence="3" type="ORF">CRG98_016464</name>
</gene>
<accession>A0A2I0K3L9</accession>
<evidence type="ECO:0000256" key="2">
    <source>
        <dbReference type="SAM" id="MobiDB-lite"/>
    </source>
</evidence>
<feature type="compositionally biased region" description="Basic and acidic residues" evidence="2">
    <location>
        <begin position="217"/>
        <end position="226"/>
    </location>
</feature>
<dbReference type="Proteomes" id="UP000233551">
    <property type="component" value="Unassembled WGS sequence"/>
</dbReference>
<keyword evidence="1" id="KW-0175">Coiled coil</keyword>
<organism evidence="3 4">
    <name type="scientific">Punica granatum</name>
    <name type="common">Pomegranate</name>
    <dbReference type="NCBI Taxonomy" id="22663"/>
    <lineage>
        <taxon>Eukaryota</taxon>
        <taxon>Viridiplantae</taxon>
        <taxon>Streptophyta</taxon>
        <taxon>Embryophyta</taxon>
        <taxon>Tracheophyta</taxon>
        <taxon>Spermatophyta</taxon>
        <taxon>Magnoliopsida</taxon>
        <taxon>eudicotyledons</taxon>
        <taxon>Gunneridae</taxon>
        <taxon>Pentapetalae</taxon>
        <taxon>rosids</taxon>
        <taxon>malvids</taxon>
        <taxon>Myrtales</taxon>
        <taxon>Lythraceae</taxon>
        <taxon>Punica</taxon>
    </lineage>
</organism>
<proteinExistence type="predicted"/>
<comment type="caution">
    <text evidence="3">The sequence shown here is derived from an EMBL/GenBank/DDBJ whole genome shotgun (WGS) entry which is preliminary data.</text>
</comment>
<name>A0A2I0K3L9_PUNGR</name>
<feature type="region of interest" description="Disordered" evidence="2">
    <location>
        <begin position="207"/>
        <end position="238"/>
    </location>
</feature>
<keyword evidence="4" id="KW-1185">Reference proteome</keyword>
<evidence type="ECO:0000256" key="1">
    <source>
        <dbReference type="SAM" id="Coils"/>
    </source>
</evidence>
<feature type="coiled-coil region" evidence="1">
    <location>
        <begin position="134"/>
        <end position="199"/>
    </location>
</feature>
<protein>
    <submittedName>
        <fullName evidence="3">Uncharacterized protein</fullName>
    </submittedName>
</protein>
<evidence type="ECO:0000313" key="3">
    <source>
        <dbReference type="EMBL" id="PKI63132.1"/>
    </source>
</evidence>
<dbReference type="EMBL" id="PGOL01000901">
    <property type="protein sequence ID" value="PKI63132.1"/>
    <property type="molecule type" value="Genomic_DNA"/>
</dbReference>
<sequence length="385" mass="41983">MAVECSAIVGLPLISHLGCTLVFPSRVIRQLGGLWDIPANADRSAYRLTWAEVSPSTTGRFIRVHEVRWMWETRLTQDLYFPEFPTDKERAFSATLAYVAQFYPRGFEPAHPSRVPPTPQAPLAAIPQAESSAQAAMRTELQTIRKERDQLRLQLVDSRAELTDQRELQRELGQARAHEESLNREIACLSATLDQVRAEMRKVLITGNTASIPHPPTRKDGIRESNRQATPPPSPAVKLPAYSGAPSAFLSSPTSMGAPPLHLGFPPPSLVYAPPPPTVQAPPHPHDVYHMIAIEGNVTTLQGTVDLMEANMAEMMALLQDPNRASSSSTLPLAHGSTVDPTPWVPPNLAPETDIATGPAPTVIPALTPHSSHVSAVHPVDFFQP</sequence>
<dbReference type="AlphaFoldDB" id="A0A2I0K3L9"/>